<keyword evidence="2" id="KW-1185">Reference proteome</keyword>
<gene>
    <name evidence="1" type="ORF">C8A04DRAFT_24670</name>
</gene>
<proteinExistence type="predicted"/>
<name>A0AAN6VBB2_9PEZI</name>
<evidence type="ECO:0000313" key="1">
    <source>
        <dbReference type="EMBL" id="KAK4147420.1"/>
    </source>
</evidence>
<organism evidence="1 2">
    <name type="scientific">Dichotomopilus funicola</name>
    <dbReference type="NCBI Taxonomy" id="1934379"/>
    <lineage>
        <taxon>Eukaryota</taxon>
        <taxon>Fungi</taxon>
        <taxon>Dikarya</taxon>
        <taxon>Ascomycota</taxon>
        <taxon>Pezizomycotina</taxon>
        <taxon>Sordariomycetes</taxon>
        <taxon>Sordariomycetidae</taxon>
        <taxon>Sordariales</taxon>
        <taxon>Chaetomiaceae</taxon>
        <taxon>Dichotomopilus</taxon>
    </lineage>
</organism>
<dbReference type="Proteomes" id="UP001302676">
    <property type="component" value="Unassembled WGS sequence"/>
</dbReference>
<dbReference type="GeneID" id="87815866"/>
<reference evidence="1" key="2">
    <citation type="submission" date="2023-05" db="EMBL/GenBank/DDBJ databases">
        <authorList>
            <consortium name="Lawrence Berkeley National Laboratory"/>
            <person name="Steindorff A."/>
            <person name="Hensen N."/>
            <person name="Bonometti L."/>
            <person name="Westerberg I."/>
            <person name="Brannstrom I.O."/>
            <person name="Guillou S."/>
            <person name="Cros-Aarteil S."/>
            <person name="Calhoun S."/>
            <person name="Haridas S."/>
            <person name="Kuo A."/>
            <person name="Mondo S."/>
            <person name="Pangilinan J."/>
            <person name="Riley R."/>
            <person name="Labutti K."/>
            <person name="Andreopoulos B."/>
            <person name="Lipzen A."/>
            <person name="Chen C."/>
            <person name="Yanf M."/>
            <person name="Daum C."/>
            <person name="Ng V."/>
            <person name="Clum A."/>
            <person name="Ohm R."/>
            <person name="Martin F."/>
            <person name="Silar P."/>
            <person name="Natvig D."/>
            <person name="Lalanne C."/>
            <person name="Gautier V."/>
            <person name="Ament-Velasquez S.L."/>
            <person name="Kruys A."/>
            <person name="Hutchinson M.I."/>
            <person name="Powell A.J."/>
            <person name="Barry K."/>
            <person name="Miller A.N."/>
            <person name="Grigoriev I.V."/>
            <person name="Debuchy R."/>
            <person name="Gladieux P."/>
            <person name="Thoren M.H."/>
            <person name="Johannesson H."/>
        </authorList>
    </citation>
    <scope>NUCLEOTIDE SEQUENCE</scope>
    <source>
        <strain evidence="1">CBS 141.50</strain>
    </source>
</reference>
<sequence>MSSTDPRASYSLFTSASDDVVEIPEVFNSQETLEFLGLRPEIADAIFETWHDLQQTPGELGYGDDDIAHAEYYVKRMADIEDAWCLTHDWRQALFKMGVNSDLTDAILDSDFDEIRATKSASEWVIDTFQTSWQFLEGLDGRIRRKDYEVNCLLMPSPDVVLRLLDYHGPPYVDLGTVAAMPNRVYGKTMIHKGGAMMGLTRRDLVYFTKDIDIAEQYANFSQRRVPAEEGLVLSFAVPNELVNEHQVKEIPKVDWQRLVWRARHPERSIDMDQIRPSLMKYVEAPVLRGPICSVASNKIGRLESSSELARQYLKTKDGAFASQYVFQSKPAKMELQDRCAGWVWVRSMRYSPKLAKRF</sequence>
<evidence type="ECO:0000313" key="2">
    <source>
        <dbReference type="Proteomes" id="UP001302676"/>
    </source>
</evidence>
<dbReference type="RefSeq" id="XP_062640791.1">
    <property type="nucleotide sequence ID" value="XM_062779253.1"/>
</dbReference>
<comment type="caution">
    <text evidence="1">The sequence shown here is derived from an EMBL/GenBank/DDBJ whole genome shotgun (WGS) entry which is preliminary data.</text>
</comment>
<dbReference type="EMBL" id="MU853556">
    <property type="protein sequence ID" value="KAK4147420.1"/>
    <property type="molecule type" value="Genomic_DNA"/>
</dbReference>
<accession>A0AAN6VBB2</accession>
<dbReference type="AlphaFoldDB" id="A0AAN6VBB2"/>
<reference evidence="1" key="1">
    <citation type="journal article" date="2023" name="Mol. Phylogenet. Evol.">
        <title>Genome-scale phylogeny and comparative genomics of the fungal order Sordariales.</title>
        <authorList>
            <person name="Hensen N."/>
            <person name="Bonometti L."/>
            <person name="Westerberg I."/>
            <person name="Brannstrom I.O."/>
            <person name="Guillou S."/>
            <person name="Cros-Aarteil S."/>
            <person name="Calhoun S."/>
            <person name="Haridas S."/>
            <person name="Kuo A."/>
            <person name="Mondo S."/>
            <person name="Pangilinan J."/>
            <person name="Riley R."/>
            <person name="LaButti K."/>
            <person name="Andreopoulos B."/>
            <person name="Lipzen A."/>
            <person name="Chen C."/>
            <person name="Yan M."/>
            <person name="Daum C."/>
            <person name="Ng V."/>
            <person name="Clum A."/>
            <person name="Steindorff A."/>
            <person name="Ohm R.A."/>
            <person name="Martin F."/>
            <person name="Silar P."/>
            <person name="Natvig D.O."/>
            <person name="Lalanne C."/>
            <person name="Gautier V."/>
            <person name="Ament-Velasquez S.L."/>
            <person name="Kruys A."/>
            <person name="Hutchinson M.I."/>
            <person name="Powell A.J."/>
            <person name="Barry K."/>
            <person name="Miller A.N."/>
            <person name="Grigoriev I.V."/>
            <person name="Debuchy R."/>
            <person name="Gladieux P."/>
            <person name="Hiltunen Thoren M."/>
            <person name="Johannesson H."/>
        </authorList>
    </citation>
    <scope>NUCLEOTIDE SEQUENCE</scope>
    <source>
        <strain evidence="1">CBS 141.50</strain>
    </source>
</reference>
<protein>
    <submittedName>
        <fullName evidence="1">Uncharacterized protein</fullName>
    </submittedName>
</protein>